<dbReference type="InterPro" id="IPR007404">
    <property type="entry name" value="YdjM-like"/>
</dbReference>
<dbReference type="EMBL" id="PDEP01000001">
    <property type="protein sequence ID" value="PEN09347.1"/>
    <property type="molecule type" value="Genomic_DNA"/>
</dbReference>
<keyword evidence="1" id="KW-1133">Transmembrane helix</keyword>
<dbReference type="Pfam" id="PF04307">
    <property type="entry name" value="YdjM"/>
    <property type="match status" value="1"/>
</dbReference>
<dbReference type="OrthoDB" id="9781927at2"/>
<keyword evidence="1" id="KW-0812">Transmembrane</keyword>
<dbReference type="InterPro" id="IPR053170">
    <property type="entry name" value="Transcription_regulator"/>
</dbReference>
<sequence length="452" mass="50862">MRLNTALRLRNCCTNSATIHICCWLPAPEERRWRRANRARMSASRSLARSARTDALCKNPGVVSIRKYVAQKTLRSCHSIHRSAGSPFPPYTVKINDNPITASTNRFHFVDSLTQLTLGAAVGEAMLGRQIGNKALYWGAALGTLPDLDVLLNPFISNVTALGIHRGLSHSVVFWVLGALLIGTALHRLHRREAVPWTQWTLTTGLILSTHALLDAFTTYGTQLFVPITNYPVIFGTIFIIDPVYTLPMLLGIVVAWRRAPRSRIRYWANMTGLLISTAYLMLTIPSKMLAQEAFSKGFEQAGLSVGRMFTKPTAFNNVLWQVVGETDEAFYVGSYSHFDPRVPTDFERIPKRHDLLADLPDTKALERLRWFSRGYYTVSQSPNGTLYIHDLRFGRSDMGLSAEGEPIFTFRLEQDSDTGAVTGFEQDRPPMQTDRELLARFWDRIWGNPSA</sequence>
<evidence type="ECO:0000313" key="3">
    <source>
        <dbReference type="Proteomes" id="UP000221024"/>
    </source>
</evidence>
<protein>
    <recommendedName>
        <fullName evidence="4">Metal-dependent hydrolase</fullName>
    </recommendedName>
</protein>
<gene>
    <name evidence="2" type="ORF">CRI93_01045</name>
</gene>
<reference evidence="2 3" key="1">
    <citation type="submission" date="2017-10" db="EMBL/GenBank/DDBJ databases">
        <title>Draft genome of Longimonas halophila.</title>
        <authorList>
            <person name="Goh K.M."/>
            <person name="Shamsir M.S."/>
            <person name="Lim S.W."/>
        </authorList>
    </citation>
    <scope>NUCLEOTIDE SEQUENCE [LARGE SCALE GENOMIC DNA]</scope>
    <source>
        <strain evidence="2 3">KCTC 42399</strain>
    </source>
</reference>
<evidence type="ECO:0000313" key="2">
    <source>
        <dbReference type="EMBL" id="PEN09347.1"/>
    </source>
</evidence>
<dbReference type="PANTHER" id="PTHR40031">
    <property type="entry name" value="HYPOTHETICAL MEMBRANE SPANNING PROTEIN"/>
    <property type="match status" value="1"/>
</dbReference>
<dbReference type="AlphaFoldDB" id="A0A2H3NQ77"/>
<name>A0A2H3NQ77_9BACT</name>
<comment type="caution">
    <text evidence="2">The sequence shown here is derived from an EMBL/GenBank/DDBJ whole genome shotgun (WGS) entry which is preliminary data.</text>
</comment>
<keyword evidence="3" id="KW-1185">Reference proteome</keyword>
<organism evidence="2 3">
    <name type="scientific">Longimonas halophila</name>
    <dbReference type="NCBI Taxonomy" id="1469170"/>
    <lineage>
        <taxon>Bacteria</taxon>
        <taxon>Pseudomonadati</taxon>
        <taxon>Rhodothermota</taxon>
        <taxon>Rhodothermia</taxon>
        <taxon>Rhodothermales</taxon>
        <taxon>Salisaetaceae</taxon>
        <taxon>Longimonas</taxon>
    </lineage>
</organism>
<feature type="transmembrane region" description="Helical" evidence="1">
    <location>
        <begin position="234"/>
        <end position="255"/>
    </location>
</feature>
<evidence type="ECO:0008006" key="4">
    <source>
        <dbReference type="Google" id="ProtNLM"/>
    </source>
</evidence>
<dbReference type="Proteomes" id="UP000221024">
    <property type="component" value="Unassembled WGS sequence"/>
</dbReference>
<proteinExistence type="predicted"/>
<accession>A0A2H3NQ77</accession>
<feature type="transmembrane region" description="Helical" evidence="1">
    <location>
        <begin position="168"/>
        <end position="187"/>
    </location>
</feature>
<dbReference type="PANTHER" id="PTHR40031:SF1">
    <property type="entry name" value="MEMBRANE-BOUND METAL-DEPENDENT HYDROLASE"/>
    <property type="match status" value="1"/>
</dbReference>
<feature type="transmembrane region" description="Helical" evidence="1">
    <location>
        <begin position="135"/>
        <end position="156"/>
    </location>
</feature>
<feature type="transmembrane region" description="Helical" evidence="1">
    <location>
        <begin position="267"/>
        <end position="285"/>
    </location>
</feature>
<keyword evidence="1" id="KW-0472">Membrane</keyword>
<feature type="transmembrane region" description="Helical" evidence="1">
    <location>
        <begin position="194"/>
        <end position="214"/>
    </location>
</feature>
<evidence type="ECO:0000256" key="1">
    <source>
        <dbReference type="SAM" id="Phobius"/>
    </source>
</evidence>